<gene>
    <name evidence="1" type="ORF">T10_8924</name>
</gene>
<evidence type="ECO:0000313" key="1">
    <source>
        <dbReference type="EMBL" id="KRZ63801.1"/>
    </source>
</evidence>
<name>A0A0V1LWD0_9BILA</name>
<dbReference type="EMBL" id="JYDO01001907">
    <property type="protein sequence ID" value="KRZ63801.1"/>
    <property type="molecule type" value="Genomic_DNA"/>
</dbReference>
<sequence>MNKHKHTETNVRSHAHTLLTQHCPHSPAKQVTTDVTTVPIVSSTDAQVQNLQQEIFYLLQLLQNVL</sequence>
<dbReference type="Proteomes" id="UP000054843">
    <property type="component" value="Unassembled WGS sequence"/>
</dbReference>
<comment type="caution">
    <text evidence="1">The sequence shown here is derived from an EMBL/GenBank/DDBJ whole genome shotgun (WGS) entry which is preliminary data.</text>
</comment>
<reference evidence="1 2" key="1">
    <citation type="submission" date="2015-01" db="EMBL/GenBank/DDBJ databases">
        <title>Evolution of Trichinella species and genotypes.</title>
        <authorList>
            <person name="Korhonen P.K."/>
            <person name="Edoardo P."/>
            <person name="Giuseppe L.R."/>
            <person name="Gasser R.B."/>
        </authorList>
    </citation>
    <scope>NUCLEOTIDE SEQUENCE [LARGE SCALE GENOMIC DNA]</scope>
    <source>
        <strain evidence="1">ISS1980</strain>
    </source>
</reference>
<feature type="non-terminal residue" evidence="1">
    <location>
        <position position="66"/>
    </location>
</feature>
<proteinExistence type="predicted"/>
<organism evidence="1 2">
    <name type="scientific">Trichinella papuae</name>
    <dbReference type="NCBI Taxonomy" id="268474"/>
    <lineage>
        <taxon>Eukaryota</taxon>
        <taxon>Metazoa</taxon>
        <taxon>Ecdysozoa</taxon>
        <taxon>Nematoda</taxon>
        <taxon>Enoplea</taxon>
        <taxon>Dorylaimia</taxon>
        <taxon>Trichinellida</taxon>
        <taxon>Trichinellidae</taxon>
        <taxon>Trichinella</taxon>
    </lineage>
</organism>
<evidence type="ECO:0000313" key="2">
    <source>
        <dbReference type="Proteomes" id="UP000054843"/>
    </source>
</evidence>
<keyword evidence="2" id="KW-1185">Reference proteome</keyword>
<protein>
    <submittedName>
        <fullName evidence="1">Uncharacterized protein</fullName>
    </submittedName>
</protein>
<accession>A0A0V1LWD0</accession>
<dbReference type="AlphaFoldDB" id="A0A0V1LWD0"/>